<dbReference type="InterPro" id="IPR002110">
    <property type="entry name" value="Ankyrin_rpt"/>
</dbReference>
<keyword evidence="4" id="KW-1185">Reference proteome</keyword>
<dbReference type="SMART" id="SM00248">
    <property type="entry name" value="ANK"/>
    <property type="match status" value="3"/>
</dbReference>
<accession>A0AA47MU40</accession>
<evidence type="ECO:0000256" key="1">
    <source>
        <dbReference type="PROSITE-ProRule" id="PRU00023"/>
    </source>
</evidence>
<evidence type="ECO:0000313" key="4">
    <source>
        <dbReference type="Proteomes" id="UP001174136"/>
    </source>
</evidence>
<dbReference type="GO" id="GO:0071546">
    <property type="term" value="C:pi-body"/>
    <property type="evidence" value="ECO:0007669"/>
    <property type="project" value="TreeGrafter"/>
</dbReference>
<dbReference type="PANTHER" id="PTHR24157:SF3">
    <property type="entry name" value="ANKYRIN REPEAT, SAM AND BASIC LEUCINE ZIPPER DOMAIN-CONTAINING PROTEIN 1"/>
    <property type="match status" value="1"/>
</dbReference>
<dbReference type="PANTHER" id="PTHR24157">
    <property type="entry name" value="ANKYRIN REPEAT, SAM AND BASIC LEUCINE ZIPPER DOMAIN-CONTAINING PROTEIN 1"/>
    <property type="match status" value="1"/>
</dbReference>
<gene>
    <name evidence="3" type="primary">ASZ1_2</name>
    <name evidence="3" type="ORF">N1851_014498</name>
</gene>
<feature type="compositionally biased region" description="Acidic residues" evidence="2">
    <location>
        <begin position="13"/>
        <end position="22"/>
    </location>
</feature>
<dbReference type="PROSITE" id="PS50088">
    <property type="entry name" value="ANK_REPEAT"/>
    <property type="match status" value="1"/>
</dbReference>
<proteinExistence type="predicted"/>
<dbReference type="AlphaFoldDB" id="A0AA47MU40"/>
<dbReference type="Pfam" id="PF12796">
    <property type="entry name" value="Ank_2"/>
    <property type="match status" value="1"/>
</dbReference>
<evidence type="ECO:0000256" key="2">
    <source>
        <dbReference type="SAM" id="MobiDB-lite"/>
    </source>
</evidence>
<feature type="region of interest" description="Disordered" evidence="2">
    <location>
        <begin position="1"/>
        <end position="49"/>
    </location>
</feature>
<comment type="caution">
    <text evidence="3">The sequence shown here is derived from an EMBL/GenBank/DDBJ whole genome shotgun (WGS) entry which is preliminary data.</text>
</comment>
<dbReference type="Proteomes" id="UP001174136">
    <property type="component" value="Unassembled WGS sequence"/>
</dbReference>
<dbReference type="SUPFAM" id="SSF48403">
    <property type="entry name" value="Ankyrin repeat"/>
    <property type="match status" value="1"/>
</dbReference>
<protein>
    <submittedName>
        <fullName evidence="3">Ankyrin repeat, SAM and basic leucine zipper domain-containing protein 1</fullName>
    </submittedName>
</protein>
<feature type="compositionally biased region" description="Low complexity" evidence="2">
    <location>
        <begin position="27"/>
        <end position="37"/>
    </location>
</feature>
<name>A0AA47MU40_MERPO</name>
<evidence type="ECO:0000313" key="3">
    <source>
        <dbReference type="EMBL" id="KAK0146200.1"/>
    </source>
</evidence>
<feature type="repeat" description="ANK" evidence="1">
    <location>
        <begin position="91"/>
        <end position="123"/>
    </location>
</feature>
<dbReference type="InterPro" id="IPR036770">
    <property type="entry name" value="Ankyrin_rpt-contain_sf"/>
</dbReference>
<keyword evidence="1" id="KW-0040">ANK repeat</keyword>
<organism evidence="3 4">
    <name type="scientific">Merluccius polli</name>
    <name type="common">Benguela hake</name>
    <name type="synonym">Merluccius cadenati</name>
    <dbReference type="NCBI Taxonomy" id="89951"/>
    <lineage>
        <taxon>Eukaryota</taxon>
        <taxon>Metazoa</taxon>
        <taxon>Chordata</taxon>
        <taxon>Craniata</taxon>
        <taxon>Vertebrata</taxon>
        <taxon>Euteleostomi</taxon>
        <taxon>Actinopterygii</taxon>
        <taxon>Neopterygii</taxon>
        <taxon>Teleostei</taxon>
        <taxon>Neoteleostei</taxon>
        <taxon>Acanthomorphata</taxon>
        <taxon>Zeiogadaria</taxon>
        <taxon>Gadariae</taxon>
        <taxon>Gadiformes</taxon>
        <taxon>Gadoidei</taxon>
        <taxon>Merlucciidae</taxon>
        <taxon>Merluccius</taxon>
    </lineage>
</organism>
<sequence>MASHAGRAYPAGDESEGSSDEWDLGHPRTSPSRTSPSHYKTSEVDEDVENDVSRLKQAISTSDIQTVEQLLDKGKCSPHDQGVDVETRLGFKWTPLMCAVNLANHDMAKLLLDRGASANFSKDHYTVLMAGCTASSSEDAIVRCVELLLSRHADPNAGDR</sequence>
<reference evidence="3" key="1">
    <citation type="journal article" date="2023" name="Front. Mar. Sci.">
        <title>A new Merluccius polli reference genome to investigate the effects of global change in West African waters.</title>
        <authorList>
            <person name="Mateo J.L."/>
            <person name="Blanco-Fernandez C."/>
            <person name="Garcia-Vazquez E."/>
            <person name="Machado-Schiaffino G."/>
        </authorList>
    </citation>
    <scope>NUCLEOTIDE SEQUENCE</scope>
    <source>
        <strain evidence="3">C29</strain>
        <tissue evidence="3">Fin</tissue>
    </source>
</reference>
<dbReference type="EMBL" id="JAOPHQ010002607">
    <property type="protein sequence ID" value="KAK0146200.1"/>
    <property type="molecule type" value="Genomic_DNA"/>
</dbReference>
<dbReference type="Gene3D" id="1.25.40.20">
    <property type="entry name" value="Ankyrin repeat-containing domain"/>
    <property type="match status" value="1"/>
</dbReference>